<organism evidence="1 2">
    <name type="scientific">Trifolium pratense</name>
    <name type="common">Red clover</name>
    <dbReference type="NCBI Taxonomy" id="57577"/>
    <lineage>
        <taxon>Eukaryota</taxon>
        <taxon>Viridiplantae</taxon>
        <taxon>Streptophyta</taxon>
        <taxon>Embryophyta</taxon>
        <taxon>Tracheophyta</taxon>
        <taxon>Spermatophyta</taxon>
        <taxon>Magnoliopsida</taxon>
        <taxon>eudicotyledons</taxon>
        <taxon>Gunneridae</taxon>
        <taxon>Pentapetalae</taxon>
        <taxon>rosids</taxon>
        <taxon>fabids</taxon>
        <taxon>Fabales</taxon>
        <taxon>Fabaceae</taxon>
        <taxon>Papilionoideae</taxon>
        <taxon>50 kb inversion clade</taxon>
        <taxon>NPAAA clade</taxon>
        <taxon>Hologalegina</taxon>
        <taxon>IRL clade</taxon>
        <taxon>Trifolieae</taxon>
        <taxon>Trifolium</taxon>
    </lineage>
</organism>
<sequence>MEAEYNGNIASIRLPQPQVGMADSGENVVSDVNDLHASSHLKTADATSHEAMEAEDKDNIDSLRLSQPLVDVGYNGENRVSDVDDLNASCHKNTAHVISHEAMVAEANVNIGSLRLS</sequence>
<protein>
    <submittedName>
        <fullName evidence="1">Uncharacterized protein</fullName>
    </submittedName>
</protein>
<dbReference type="Proteomes" id="UP000236291">
    <property type="component" value="Unassembled WGS sequence"/>
</dbReference>
<reference evidence="1 2" key="2">
    <citation type="journal article" date="2017" name="Front. Plant Sci.">
        <title>Gene Classification and Mining of Molecular Markers Useful in Red Clover (Trifolium pratense) Breeding.</title>
        <authorList>
            <person name="Istvanek J."/>
            <person name="Dluhosova J."/>
            <person name="Dluhos P."/>
            <person name="Patkova L."/>
            <person name="Nedelnik J."/>
            <person name="Repkova J."/>
        </authorList>
    </citation>
    <scope>NUCLEOTIDE SEQUENCE [LARGE SCALE GENOMIC DNA]</scope>
    <source>
        <strain evidence="2">cv. Tatra</strain>
        <tissue evidence="1">Young leaves</tissue>
    </source>
</reference>
<accession>A0A2K3NRT2</accession>
<evidence type="ECO:0000313" key="2">
    <source>
        <dbReference type="Proteomes" id="UP000236291"/>
    </source>
</evidence>
<dbReference type="AlphaFoldDB" id="A0A2K3NRT2"/>
<name>A0A2K3NRT2_TRIPR</name>
<proteinExistence type="predicted"/>
<evidence type="ECO:0000313" key="1">
    <source>
        <dbReference type="EMBL" id="PNY05745.1"/>
    </source>
</evidence>
<dbReference type="OrthoDB" id="10417434at2759"/>
<reference evidence="1 2" key="1">
    <citation type="journal article" date="2014" name="Am. J. Bot.">
        <title>Genome assembly and annotation for red clover (Trifolium pratense; Fabaceae).</title>
        <authorList>
            <person name="Istvanek J."/>
            <person name="Jaros M."/>
            <person name="Krenek A."/>
            <person name="Repkova J."/>
        </authorList>
    </citation>
    <scope>NUCLEOTIDE SEQUENCE [LARGE SCALE GENOMIC DNA]</scope>
    <source>
        <strain evidence="2">cv. Tatra</strain>
        <tissue evidence="1">Young leaves</tissue>
    </source>
</reference>
<comment type="caution">
    <text evidence="1">The sequence shown here is derived from an EMBL/GenBank/DDBJ whole genome shotgun (WGS) entry which is preliminary data.</text>
</comment>
<gene>
    <name evidence="1" type="ORF">L195_g002200</name>
</gene>
<dbReference type="EMBL" id="ASHM01000952">
    <property type="protein sequence ID" value="PNY05745.1"/>
    <property type="molecule type" value="Genomic_DNA"/>
</dbReference>